<feature type="transmembrane region" description="Helical" evidence="2">
    <location>
        <begin position="761"/>
        <end position="783"/>
    </location>
</feature>
<organism evidence="4 5">
    <name type="scientific">Thecamonas trahens ATCC 50062</name>
    <dbReference type="NCBI Taxonomy" id="461836"/>
    <lineage>
        <taxon>Eukaryota</taxon>
        <taxon>Apusozoa</taxon>
        <taxon>Apusomonadida</taxon>
        <taxon>Apusomonadidae</taxon>
        <taxon>Thecamonas</taxon>
    </lineage>
</organism>
<evidence type="ECO:0000256" key="3">
    <source>
        <dbReference type="SAM" id="SignalP"/>
    </source>
</evidence>
<feature type="compositionally biased region" description="Basic residues" evidence="1">
    <location>
        <begin position="640"/>
        <end position="669"/>
    </location>
</feature>
<dbReference type="RefSeq" id="XP_013762822.1">
    <property type="nucleotide sequence ID" value="XM_013907368.1"/>
</dbReference>
<dbReference type="eggNOG" id="ENOG502T2HY">
    <property type="taxonomic scope" value="Eukaryota"/>
</dbReference>
<feature type="transmembrane region" description="Helical" evidence="2">
    <location>
        <begin position="565"/>
        <end position="585"/>
    </location>
</feature>
<proteinExistence type="predicted"/>
<protein>
    <submittedName>
        <fullName evidence="4">Uncharacterized protein</fullName>
    </submittedName>
</protein>
<sequence length="909" mass="97419">MLLLAFLTLAHFSVSEAFSIGHHADATTNAAGCVFGAEGSSATTQLLVLGSFFVEYAGVFAAPPRAEAPTWAAGIQKLHAHGLQNAQDVLGYLATVENGTLDVVDSELPANPIRALLAVGAGLHAIQDLYAHATWVELHARNTSSECTLCLRADTLGAYTQAQIEALGSALRTGNASQHLRNLPPAARIEGEWVLRNHPLEAHGDYCRGLNKDSANRPLFHEAYGFALAASIEFLERFIVTASEATAIAAEYVAMRDIAVPAAIPVAQDGHWKGSGSGDATHFASVEEPYFAADWLRFPRNAFAALASSQPFAAYLVNRLYSETRAWPASVGWPLTRQPFAALGATLTGCANPRAIVVRTLAANKIGAGSDAGSANKEDLFIRVRAPVTSTSTALHSFDEAPHLEADSVADIMWSTLVLVSGSGGSVPLQIQLYDDSGLLGNAAVLDIGTSGADKHVAITVDPATGTLAGDASGLHASQANPVAAVGANGAATFYVRALALGGCSGDGAVIVADAVTAQCPDADVETPVAFWCPTLPAAPTPPSPPSPPPPPCHVYTHRLLSKPYFVVGLQLIFSASVPFLLTYLKLTALERAVEAATRVPSLPSDDPPAYADVVMSTTSSYDSYSSEYEQQEEEASRRSPARPRSHSHSRPHPRSRSRSRSRSRARRKAQIDAVQIPLGARVGISYLIEFAQVVAQVTALIILYAAYNRESNTAAFQACSGFYQYEVAFVFLSQTSFLTHGAIVYQVFQVGSCRLLRLQPLRMLASSLFFVLLFTISVPWLVTHYLPATILYIPLVASAALVQIPVNLPAYYLHRRLARLATPHLREARRRTLTAVENMAVEIDFNVTVAAARALTLPITIILPGILLHFYHGSAWFQAVRDDYNDRDAAEYFASMREVLYVLVQALA</sequence>
<dbReference type="Proteomes" id="UP000054408">
    <property type="component" value="Unassembled WGS sequence"/>
</dbReference>
<feature type="signal peptide" evidence="3">
    <location>
        <begin position="1"/>
        <end position="17"/>
    </location>
</feature>
<gene>
    <name evidence="4" type="ORF">AMSG_00548</name>
</gene>
<evidence type="ECO:0000313" key="5">
    <source>
        <dbReference type="Proteomes" id="UP000054408"/>
    </source>
</evidence>
<accession>A0A0L0D9M4</accession>
<keyword evidence="2" id="KW-1133">Transmembrane helix</keyword>
<evidence type="ECO:0000256" key="1">
    <source>
        <dbReference type="SAM" id="MobiDB-lite"/>
    </source>
</evidence>
<dbReference type="AlphaFoldDB" id="A0A0L0D9M4"/>
<keyword evidence="5" id="KW-1185">Reference proteome</keyword>
<dbReference type="GeneID" id="25560351"/>
<feature type="chain" id="PRO_5005537239" evidence="3">
    <location>
        <begin position="18"/>
        <end position="909"/>
    </location>
</feature>
<keyword evidence="2" id="KW-0812">Transmembrane</keyword>
<feature type="region of interest" description="Disordered" evidence="1">
    <location>
        <begin position="623"/>
        <end position="669"/>
    </location>
</feature>
<dbReference type="OrthoDB" id="301415at2759"/>
<feature type="transmembrane region" description="Helical" evidence="2">
    <location>
        <begin position="789"/>
        <end position="814"/>
    </location>
</feature>
<name>A0A0L0D9M4_THETB</name>
<feature type="transmembrane region" description="Helical" evidence="2">
    <location>
        <begin position="687"/>
        <end position="708"/>
    </location>
</feature>
<dbReference type="EMBL" id="GL349434">
    <property type="protein sequence ID" value="KNC48771.1"/>
    <property type="molecule type" value="Genomic_DNA"/>
</dbReference>
<keyword evidence="3" id="KW-0732">Signal</keyword>
<feature type="transmembrane region" description="Helical" evidence="2">
    <location>
        <begin position="728"/>
        <end position="749"/>
    </location>
</feature>
<evidence type="ECO:0000313" key="4">
    <source>
        <dbReference type="EMBL" id="KNC48771.1"/>
    </source>
</evidence>
<reference evidence="4 5" key="1">
    <citation type="submission" date="2010-05" db="EMBL/GenBank/DDBJ databases">
        <title>The Genome Sequence of Thecamonas trahens ATCC 50062.</title>
        <authorList>
            <consortium name="The Broad Institute Genome Sequencing Platform"/>
            <person name="Russ C."/>
            <person name="Cuomo C."/>
            <person name="Shea T."/>
            <person name="Young S.K."/>
            <person name="Zeng Q."/>
            <person name="Koehrsen M."/>
            <person name="Haas B."/>
            <person name="Borodovsky M."/>
            <person name="Guigo R."/>
            <person name="Alvarado L."/>
            <person name="Berlin A."/>
            <person name="Bochicchio J."/>
            <person name="Borenstein D."/>
            <person name="Chapman S."/>
            <person name="Chen Z."/>
            <person name="Freedman E."/>
            <person name="Gellesch M."/>
            <person name="Goldberg J."/>
            <person name="Griggs A."/>
            <person name="Gujja S."/>
            <person name="Heilman E."/>
            <person name="Heiman D."/>
            <person name="Hepburn T."/>
            <person name="Howarth C."/>
            <person name="Jen D."/>
            <person name="Larson L."/>
            <person name="Mehta T."/>
            <person name="Park D."/>
            <person name="Pearson M."/>
            <person name="Roberts A."/>
            <person name="Saif S."/>
            <person name="Shenoy N."/>
            <person name="Sisk P."/>
            <person name="Stolte C."/>
            <person name="Sykes S."/>
            <person name="Thomson T."/>
            <person name="Walk T."/>
            <person name="White J."/>
            <person name="Yandava C."/>
            <person name="Burger G."/>
            <person name="Gray M.W."/>
            <person name="Holland P.W.H."/>
            <person name="King N."/>
            <person name="Lang F.B.F."/>
            <person name="Roger A.J."/>
            <person name="Ruiz-Trillo I."/>
            <person name="Lander E."/>
            <person name="Nusbaum C."/>
        </authorList>
    </citation>
    <scope>NUCLEOTIDE SEQUENCE [LARGE SCALE GENOMIC DNA]</scope>
    <source>
        <strain evidence="4 5">ATCC 50062</strain>
    </source>
</reference>
<keyword evidence="2" id="KW-0472">Membrane</keyword>
<evidence type="ECO:0000256" key="2">
    <source>
        <dbReference type="SAM" id="Phobius"/>
    </source>
</evidence>